<keyword evidence="1" id="KW-0143">Chaperone</keyword>
<feature type="region of interest" description="Disordered" evidence="2">
    <location>
        <begin position="1"/>
        <end position="26"/>
    </location>
</feature>
<dbReference type="SUPFAM" id="SSF51064">
    <property type="entry name" value="Head domain of nucleotide exchange factor GrpE"/>
    <property type="match status" value="1"/>
</dbReference>
<dbReference type="Pfam" id="PF01025">
    <property type="entry name" value="GrpE"/>
    <property type="match status" value="1"/>
</dbReference>
<accession>A0A2S6GRX9</accession>
<gene>
    <name evidence="3" type="ORF">CLV40_106235</name>
</gene>
<dbReference type="Proteomes" id="UP000239203">
    <property type="component" value="Unassembled WGS sequence"/>
</dbReference>
<dbReference type="OrthoDB" id="3701169at2"/>
<organism evidence="3 4">
    <name type="scientific">Actinokineospora auranticolor</name>
    <dbReference type="NCBI Taxonomy" id="155976"/>
    <lineage>
        <taxon>Bacteria</taxon>
        <taxon>Bacillati</taxon>
        <taxon>Actinomycetota</taxon>
        <taxon>Actinomycetes</taxon>
        <taxon>Pseudonocardiales</taxon>
        <taxon>Pseudonocardiaceae</taxon>
        <taxon>Actinokineospora</taxon>
    </lineage>
</organism>
<evidence type="ECO:0000313" key="3">
    <source>
        <dbReference type="EMBL" id="PPK68002.1"/>
    </source>
</evidence>
<dbReference type="EMBL" id="PTIX01000006">
    <property type="protein sequence ID" value="PPK68002.1"/>
    <property type="molecule type" value="Genomic_DNA"/>
</dbReference>
<dbReference type="GO" id="GO:0006457">
    <property type="term" value="P:protein folding"/>
    <property type="evidence" value="ECO:0007669"/>
    <property type="project" value="InterPro"/>
</dbReference>
<dbReference type="GO" id="GO:0000774">
    <property type="term" value="F:adenyl-nucleotide exchange factor activity"/>
    <property type="evidence" value="ECO:0007669"/>
    <property type="project" value="InterPro"/>
</dbReference>
<protein>
    <submittedName>
        <fullName evidence="3">GrpE protein</fullName>
    </submittedName>
</protein>
<dbReference type="RefSeq" id="WP_104479279.1">
    <property type="nucleotide sequence ID" value="NZ_CP154825.1"/>
</dbReference>
<dbReference type="GO" id="GO:0051087">
    <property type="term" value="F:protein-folding chaperone binding"/>
    <property type="evidence" value="ECO:0007669"/>
    <property type="project" value="InterPro"/>
</dbReference>
<name>A0A2S6GRX9_9PSEU</name>
<sequence>MASWFRGQHKDEHGADEPTEVVEPVTPPRVAEEVGLVDEFPEEAVAVGVAPEVHDQAVQERRSMVALCLYAHDRARSSGVAERIEEGLAAVGVVALRPDGERFDPAFHEAGGTVGTDDAALDGTVAETEVVGFSDRGVLLRPPIVTVYTSKAVTP</sequence>
<dbReference type="InterPro" id="IPR009012">
    <property type="entry name" value="GrpE_head"/>
</dbReference>
<evidence type="ECO:0000256" key="1">
    <source>
        <dbReference type="ARBA" id="ARBA00023186"/>
    </source>
</evidence>
<dbReference type="GO" id="GO:0042803">
    <property type="term" value="F:protein homodimerization activity"/>
    <property type="evidence" value="ECO:0007669"/>
    <property type="project" value="InterPro"/>
</dbReference>
<dbReference type="AlphaFoldDB" id="A0A2S6GRX9"/>
<dbReference type="Gene3D" id="2.30.22.10">
    <property type="entry name" value="Head domain of nucleotide exchange factor GrpE"/>
    <property type="match status" value="1"/>
</dbReference>
<dbReference type="InterPro" id="IPR000740">
    <property type="entry name" value="GrpE"/>
</dbReference>
<keyword evidence="4" id="KW-1185">Reference proteome</keyword>
<comment type="caution">
    <text evidence="3">The sequence shown here is derived from an EMBL/GenBank/DDBJ whole genome shotgun (WGS) entry which is preliminary data.</text>
</comment>
<reference evidence="3 4" key="1">
    <citation type="submission" date="2018-02" db="EMBL/GenBank/DDBJ databases">
        <title>Genomic Encyclopedia of Archaeal and Bacterial Type Strains, Phase II (KMG-II): from individual species to whole genera.</title>
        <authorList>
            <person name="Goeker M."/>
        </authorList>
    </citation>
    <scope>NUCLEOTIDE SEQUENCE [LARGE SCALE GENOMIC DNA]</scope>
    <source>
        <strain evidence="3 4">YU 961-1</strain>
    </source>
</reference>
<evidence type="ECO:0000313" key="4">
    <source>
        <dbReference type="Proteomes" id="UP000239203"/>
    </source>
</evidence>
<proteinExistence type="predicted"/>
<evidence type="ECO:0000256" key="2">
    <source>
        <dbReference type="SAM" id="MobiDB-lite"/>
    </source>
</evidence>